<name>A0ABU2S3X2_9ACTN</name>
<dbReference type="Proteomes" id="UP001183615">
    <property type="component" value="Unassembled WGS sequence"/>
</dbReference>
<sequence>MTGRGGRRPAAREAPAAAARPGSGPEAARKTRRWSTGETDETDETDENEETDE</sequence>
<evidence type="ECO:0000313" key="2">
    <source>
        <dbReference type="EMBL" id="MDT0442745.1"/>
    </source>
</evidence>
<evidence type="ECO:0000313" key="3">
    <source>
        <dbReference type="Proteomes" id="UP001183615"/>
    </source>
</evidence>
<proteinExistence type="predicted"/>
<feature type="compositionally biased region" description="Low complexity" evidence="1">
    <location>
        <begin position="12"/>
        <end position="26"/>
    </location>
</feature>
<feature type="region of interest" description="Disordered" evidence="1">
    <location>
        <begin position="1"/>
        <end position="53"/>
    </location>
</feature>
<keyword evidence="3" id="KW-1185">Reference proteome</keyword>
<evidence type="ECO:0000256" key="1">
    <source>
        <dbReference type="SAM" id="MobiDB-lite"/>
    </source>
</evidence>
<organism evidence="2 3">
    <name type="scientific">Streptomyces johnsoniae</name>
    <dbReference type="NCBI Taxonomy" id="3075532"/>
    <lineage>
        <taxon>Bacteria</taxon>
        <taxon>Bacillati</taxon>
        <taxon>Actinomycetota</taxon>
        <taxon>Actinomycetes</taxon>
        <taxon>Kitasatosporales</taxon>
        <taxon>Streptomycetaceae</taxon>
        <taxon>Streptomyces</taxon>
    </lineage>
</organism>
<comment type="caution">
    <text evidence="2">The sequence shown here is derived from an EMBL/GenBank/DDBJ whole genome shotgun (WGS) entry which is preliminary data.</text>
</comment>
<protein>
    <submittedName>
        <fullName evidence="2">Uncharacterized protein</fullName>
    </submittedName>
</protein>
<feature type="compositionally biased region" description="Acidic residues" evidence="1">
    <location>
        <begin position="38"/>
        <end position="53"/>
    </location>
</feature>
<reference evidence="3" key="1">
    <citation type="submission" date="2023-07" db="EMBL/GenBank/DDBJ databases">
        <title>30 novel species of actinomycetes from the DSMZ collection.</title>
        <authorList>
            <person name="Nouioui I."/>
        </authorList>
    </citation>
    <scope>NUCLEOTIDE SEQUENCE [LARGE SCALE GENOMIC DNA]</scope>
    <source>
        <strain evidence="3">DSM 41886</strain>
    </source>
</reference>
<dbReference type="EMBL" id="JAVREV010000004">
    <property type="protein sequence ID" value="MDT0442745.1"/>
    <property type="molecule type" value="Genomic_DNA"/>
</dbReference>
<accession>A0ABU2S3X2</accession>
<gene>
    <name evidence="2" type="ORF">RM779_09055</name>
</gene>
<dbReference type="RefSeq" id="WP_311617153.1">
    <property type="nucleotide sequence ID" value="NZ_JAVREV010000004.1"/>
</dbReference>